<protein>
    <recommendedName>
        <fullName evidence="4">CCHC-type domain-containing protein</fullName>
    </recommendedName>
</protein>
<evidence type="ECO:0000313" key="2">
    <source>
        <dbReference type="EMBL" id="KAG9240876.1"/>
    </source>
</evidence>
<feature type="region of interest" description="Disordered" evidence="1">
    <location>
        <begin position="203"/>
        <end position="226"/>
    </location>
</feature>
<sequence length="300" mass="34547">MGSDHDIVNIPVLTKENHDDWFRDMEIELRGKGTFIEKMATYDEKEAKAVPRIFKFLRTEDKALYNSCGVTALEFWKKLKSNYKEADQVLAARFMGLIQGFSMTKKKGSTEQFTIREAWHKLNEYRRKPTAADFASANTYSDNMLYMIFIKTLEKAGVWESTIDSVQAQHLTPAEKLKLIEEKEQHKSYMVDDDRDTEMGMKASDVRDRSRRGGARSFGGKQNRNTSPKEKIEFIKRCHLCQSGHYVKNCAHLSGAREYVEAVKNSESAVKKKFFGEKSLLNDADINKKEKAQEECRSHG</sequence>
<accession>A0A9P7YW80</accession>
<name>A0A9P7YW80_9HELO</name>
<dbReference type="Proteomes" id="UP000887226">
    <property type="component" value="Unassembled WGS sequence"/>
</dbReference>
<evidence type="ECO:0008006" key="4">
    <source>
        <dbReference type="Google" id="ProtNLM"/>
    </source>
</evidence>
<dbReference type="EMBL" id="MU254322">
    <property type="protein sequence ID" value="KAG9240876.1"/>
    <property type="molecule type" value="Genomic_DNA"/>
</dbReference>
<reference evidence="2" key="1">
    <citation type="journal article" date="2021" name="IMA Fungus">
        <title>Genomic characterization of three marine fungi, including Emericellopsis atlantica sp. nov. with signatures of a generalist lifestyle and marine biomass degradation.</title>
        <authorList>
            <person name="Hagestad O.C."/>
            <person name="Hou L."/>
            <person name="Andersen J.H."/>
            <person name="Hansen E.H."/>
            <person name="Altermark B."/>
            <person name="Li C."/>
            <person name="Kuhnert E."/>
            <person name="Cox R.J."/>
            <person name="Crous P.W."/>
            <person name="Spatafora J.W."/>
            <person name="Lail K."/>
            <person name="Amirebrahimi M."/>
            <person name="Lipzen A."/>
            <person name="Pangilinan J."/>
            <person name="Andreopoulos W."/>
            <person name="Hayes R.D."/>
            <person name="Ng V."/>
            <person name="Grigoriev I.V."/>
            <person name="Jackson S.A."/>
            <person name="Sutton T.D.S."/>
            <person name="Dobson A.D.W."/>
            <person name="Rama T."/>
        </authorList>
    </citation>
    <scope>NUCLEOTIDE SEQUENCE</scope>
    <source>
        <strain evidence="2">TRa3180A</strain>
    </source>
</reference>
<evidence type="ECO:0000256" key="1">
    <source>
        <dbReference type="SAM" id="MobiDB-lite"/>
    </source>
</evidence>
<proteinExistence type="predicted"/>
<dbReference type="OrthoDB" id="5505507at2759"/>
<organism evidence="2 3">
    <name type="scientific">Calycina marina</name>
    <dbReference type="NCBI Taxonomy" id="1763456"/>
    <lineage>
        <taxon>Eukaryota</taxon>
        <taxon>Fungi</taxon>
        <taxon>Dikarya</taxon>
        <taxon>Ascomycota</taxon>
        <taxon>Pezizomycotina</taxon>
        <taxon>Leotiomycetes</taxon>
        <taxon>Helotiales</taxon>
        <taxon>Pezizellaceae</taxon>
        <taxon>Calycina</taxon>
    </lineage>
</organism>
<evidence type="ECO:0000313" key="3">
    <source>
        <dbReference type="Proteomes" id="UP000887226"/>
    </source>
</evidence>
<dbReference type="AlphaFoldDB" id="A0A9P7YW80"/>
<comment type="caution">
    <text evidence="2">The sequence shown here is derived from an EMBL/GenBank/DDBJ whole genome shotgun (WGS) entry which is preliminary data.</text>
</comment>
<gene>
    <name evidence="2" type="ORF">BJ878DRAFT_483445</name>
</gene>
<keyword evidence="3" id="KW-1185">Reference proteome</keyword>